<dbReference type="EMBL" id="BEXD01001462">
    <property type="protein sequence ID" value="GBB94225.1"/>
    <property type="molecule type" value="Genomic_DNA"/>
</dbReference>
<evidence type="ECO:0000313" key="2">
    <source>
        <dbReference type="Proteomes" id="UP000247702"/>
    </source>
</evidence>
<name>A0A2Z6QXE0_9GLOM</name>
<comment type="caution">
    <text evidence="1">The sequence shown here is derived from an EMBL/GenBank/DDBJ whole genome shotgun (WGS) entry which is preliminary data.</text>
</comment>
<gene>
    <name evidence="1" type="ORF">RclHR1_23130002</name>
</gene>
<proteinExistence type="predicted"/>
<dbReference type="AlphaFoldDB" id="A0A2Z6QXE0"/>
<accession>A0A2Z6QXE0</accession>
<dbReference type="Proteomes" id="UP000247702">
    <property type="component" value="Unassembled WGS sequence"/>
</dbReference>
<reference evidence="1 2" key="1">
    <citation type="submission" date="2017-11" db="EMBL/GenBank/DDBJ databases">
        <title>The genome of Rhizophagus clarus HR1 reveals common genetic basis of auxotrophy among arbuscular mycorrhizal fungi.</title>
        <authorList>
            <person name="Kobayashi Y."/>
        </authorList>
    </citation>
    <scope>NUCLEOTIDE SEQUENCE [LARGE SCALE GENOMIC DNA]</scope>
    <source>
        <strain evidence="1 2">HR1</strain>
    </source>
</reference>
<keyword evidence="2" id="KW-1185">Reference proteome</keyword>
<sequence>MEFLKENFTNWSIFEWIPCDKFIGIEKIGKSNIATAIWGEGPLCYYEYEEEWIRSSDIKVMLIYLYDSGDITNEFINKKKEIMEYLKIQIQKIISWFLMKDFLSIFVKNVANNIIINMKIIEHELECESDQMNNWCKSCHINYLKDNFTNWTSGNEMIDNFIQKKQLNLKTSYDLIFEWIPYNELTEIEEIGKGGIGKFHVAIWKEGPLCYDTFEKEWIRPYTEIILKYLSGSENLTDDSLSEIPVSYKSSHGISQNPSTKDYILVVSSKHYRKYCEECNKEYVKLEHDYCESCIIKYLENNFINWTSGNEKIDDFIQKKQLKICIKKSAIFEWIPYDDFIDIKEIGDDCLTNAIWKKGPLYFDVNEMKWMRKSYEKVCLRYLYNLQNVTDEFINKAETLLDYSYYKTYGCYGISQNSDTKNYVLLFNNEYFNEYCEKCGNKYESNIRKWCKSCQINSLKNNFVNWSSGNEKIDDFIQKMQLKIKDVYKYEIFE</sequence>
<organism evidence="1 2">
    <name type="scientific">Rhizophagus clarus</name>
    <dbReference type="NCBI Taxonomy" id="94130"/>
    <lineage>
        <taxon>Eukaryota</taxon>
        <taxon>Fungi</taxon>
        <taxon>Fungi incertae sedis</taxon>
        <taxon>Mucoromycota</taxon>
        <taxon>Glomeromycotina</taxon>
        <taxon>Glomeromycetes</taxon>
        <taxon>Glomerales</taxon>
        <taxon>Glomeraceae</taxon>
        <taxon>Rhizophagus</taxon>
    </lineage>
</organism>
<evidence type="ECO:0000313" key="1">
    <source>
        <dbReference type="EMBL" id="GBB94225.1"/>
    </source>
</evidence>
<protein>
    <submittedName>
        <fullName evidence="1">Uncharacterized protein</fullName>
    </submittedName>
</protein>